<reference evidence="16 17" key="1">
    <citation type="submission" date="2016-07" db="EMBL/GenBank/DDBJ databases">
        <title>Draft Genome Sequence of Methylophaga muralis Bur 1.</title>
        <authorList>
            <person name="Vasilenko O.V."/>
            <person name="Doronina N.V."/>
            <person name="Shmareva M.N."/>
            <person name="Tarlachkov S.V."/>
            <person name="Mustakhimov I."/>
            <person name="Trotsenko Y.A."/>
        </authorList>
    </citation>
    <scope>NUCLEOTIDE SEQUENCE [LARGE SCALE GENOMIC DNA]</scope>
    <source>
        <strain evidence="16 17">Bur 1</strain>
    </source>
</reference>
<evidence type="ECO:0000313" key="16">
    <source>
        <dbReference type="EMBL" id="ODN68344.1"/>
    </source>
</evidence>
<evidence type="ECO:0000256" key="2">
    <source>
        <dbReference type="ARBA" id="ARBA00004798"/>
    </source>
</evidence>
<dbReference type="InterPro" id="IPR017850">
    <property type="entry name" value="Alkaline_phosphatase_core_sf"/>
</dbReference>
<dbReference type="HAMAP" id="MF_01038">
    <property type="entry name" value="GpmI"/>
    <property type="match status" value="1"/>
</dbReference>
<comment type="pathway">
    <text evidence="2 10">Carbohydrate degradation; glycolysis; pyruvate from D-glyceraldehyde 3-phosphate: step 3/5.</text>
</comment>
<feature type="binding site" evidence="10 12">
    <location>
        <position position="125"/>
    </location>
    <ligand>
        <name>substrate</name>
    </ligand>
</feature>
<dbReference type="Pfam" id="PF01676">
    <property type="entry name" value="Metalloenzyme"/>
    <property type="match status" value="1"/>
</dbReference>
<keyword evidence="6 10" id="KW-0324">Glycolysis</keyword>
<dbReference type="RefSeq" id="WP_069294905.1">
    <property type="nucleotide sequence ID" value="NZ_MCRI01000001.1"/>
</dbReference>
<feature type="binding site" evidence="10 13">
    <location>
        <position position="460"/>
    </location>
    <ligand>
        <name>Mn(2+)</name>
        <dbReference type="ChEBI" id="CHEBI:29035"/>
        <label>1</label>
    </ligand>
</feature>
<comment type="function">
    <text evidence="10">Catalyzes the interconversion of 2-phosphoglycerate and 3-phosphoglycerate.</text>
</comment>
<dbReference type="FunFam" id="3.40.1450.10:FF:000001">
    <property type="entry name" value="2,3-bisphosphoglycerate-independent phosphoglycerate mutase"/>
    <property type="match status" value="1"/>
</dbReference>
<evidence type="ECO:0000256" key="12">
    <source>
        <dbReference type="PIRSR" id="PIRSR001492-2"/>
    </source>
</evidence>
<evidence type="ECO:0000256" key="5">
    <source>
        <dbReference type="ARBA" id="ARBA00022723"/>
    </source>
</evidence>
<comment type="catalytic activity">
    <reaction evidence="1 10">
        <text>(2R)-2-phosphoglycerate = (2R)-3-phosphoglycerate</text>
        <dbReference type="Rhea" id="RHEA:15901"/>
        <dbReference type="ChEBI" id="CHEBI:58272"/>
        <dbReference type="ChEBI" id="CHEBI:58289"/>
        <dbReference type="EC" id="5.4.2.12"/>
    </reaction>
</comment>
<name>A0A1E3GWH1_9GAMM</name>
<feature type="binding site" evidence="10 13">
    <location>
        <position position="400"/>
    </location>
    <ligand>
        <name>Mn(2+)</name>
        <dbReference type="ChEBI" id="CHEBI:29035"/>
        <label>1</label>
    </ligand>
</feature>
<comment type="subunit">
    <text evidence="10">Monomer.</text>
</comment>
<sequence length="510" mass="56439">MNHMHRPLALIILDGWGYSEDPQHNAIMAAHTPVWDHLWNDYPHTLINASGAGVGLPGDQMGNSEVGHLNIGAGRVVYQEFTRISRAIRTGSFFSNQTLTDVVDDVVRNDKALHILGLLSDGGVHSHESHIHAMVKLAADRGAKKIYLHAFLDGRDTSPKSALQFVENMQASFNETGEGRFASVIGRYYAMDRDKRWDRVQQAYELITNANALYQADNALQAINDAYDRGETDEFVKATQIGEAVPIEDGDSIVFMNFRADRARELTQTFIDPEFNDFVKPRTPKLSQFVTLTEYKKDFVVPVAFPPEKLNNLLGECISAVGLKQLRIAETEKYAHVTFFFNGGRDAPYEGEDRILVPSPKVDTYDLQPEMNAPEVAEKLVKAIHSNQYDVIICNFANADMVGHTGNFDATVKAIETLDNCLGKIWSALKESGGEMLVTADHGNAEKMLDHEKGQAHTAHTSNLVPLIYAGRPAACMEQGGLSDIAPTMLDLLGLPIPAEMNNHLLVKLL</sequence>
<dbReference type="InterPro" id="IPR006124">
    <property type="entry name" value="Metalloenzyme"/>
</dbReference>
<dbReference type="EMBL" id="MCRI01000001">
    <property type="protein sequence ID" value="ODN68344.1"/>
    <property type="molecule type" value="Genomic_DNA"/>
</dbReference>
<dbReference type="InterPro" id="IPR036646">
    <property type="entry name" value="PGAM_B_sf"/>
</dbReference>
<feature type="binding site" evidence="10 12">
    <location>
        <position position="187"/>
    </location>
    <ligand>
        <name>substrate</name>
    </ligand>
</feature>
<evidence type="ECO:0000256" key="1">
    <source>
        <dbReference type="ARBA" id="ARBA00000370"/>
    </source>
</evidence>
<accession>A0A1E3GWH1</accession>
<comment type="caution">
    <text evidence="16">The sequence shown here is derived from an EMBL/GenBank/DDBJ whole genome shotgun (WGS) entry which is preliminary data.</text>
</comment>
<evidence type="ECO:0000256" key="7">
    <source>
        <dbReference type="ARBA" id="ARBA00023211"/>
    </source>
</evidence>
<keyword evidence="7 10" id="KW-0464">Manganese</keyword>
<feature type="binding site" evidence="10 13">
    <location>
        <position position="14"/>
    </location>
    <ligand>
        <name>Mn(2+)</name>
        <dbReference type="ChEBI" id="CHEBI:29035"/>
        <label>2</label>
    </ligand>
</feature>
<dbReference type="InterPro" id="IPR005995">
    <property type="entry name" value="Pgm_bpd_ind"/>
</dbReference>
<protein>
    <recommendedName>
        <fullName evidence="9 10">2,3-bisphosphoglycerate-independent phosphoglycerate mutase</fullName>
        <shortName evidence="10">BPG-independent PGAM</shortName>
        <shortName evidence="10">Phosphoglyceromutase</shortName>
        <shortName evidence="10">iPGM</shortName>
        <ecNumber evidence="4 10">5.4.2.12</ecNumber>
    </recommendedName>
</protein>
<feature type="domain" description="Metalloenzyme" evidence="14">
    <location>
        <begin position="7"/>
        <end position="496"/>
    </location>
</feature>
<dbReference type="NCBIfam" id="TIGR01307">
    <property type="entry name" value="pgm_bpd_ind"/>
    <property type="match status" value="1"/>
</dbReference>
<dbReference type="Gene3D" id="3.40.720.10">
    <property type="entry name" value="Alkaline Phosphatase, subunit A"/>
    <property type="match status" value="1"/>
</dbReference>
<evidence type="ECO:0000256" key="13">
    <source>
        <dbReference type="PIRSR" id="PIRSR001492-3"/>
    </source>
</evidence>
<feature type="binding site" evidence="10 12">
    <location>
        <begin position="155"/>
        <end position="156"/>
    </location>
    <ligand>
        <name>substrate</name>
    </ligand>
</feature>
<feature type="binding site" evidence="10 12">
    <location>
        <begin position="259"/>
        <end position="262"/>
    </location>
    <ligand>
        <name>substrate</name>
    </ligand>
</feature>
<evidence type="ECO:0000313" key="17">
    <source>
        <dbReference type="Proteomes" id="UP000094379"/>
    </source>
</evidence>
<feature type="binding site" evidence="10 13">
    <location>
        <position position="441"/>
    </location>
    <ligand>
        <name>Mn(2+)</name>
        <dbReference type="ChEBI" id="CHEBI:29035"/>
        <label>2</label>
    </ligand>
</feature>
<dbReference type="Gene3D" id="3.40.1450.10">
    <property type="entry name" value="BPG-independent phosphoglycerate mutase, domain B"/>
    <property type="match status" value="1"/>
</dbReference>
<dbReference type="GO" id="GO:0030145">
    <property type="term" value="F:manganese ion binding"/>
    <property type="evidence" value="ECO:0007669"/>
    <property type="project" value="UniProtKB-UniRule"/>
</dbReference>
<keyword evidence="8 10" id="KW-0413">Isomerase</keyword>
<dbReference type="PIRSF" id="PIRSF001492">
    <property type="entry name" value="IPGAM"/>
    <property type="match status" value="1"/>
</dbReference>
<dbReference type="PANTHER" id="PTHR31637:SF0">
    <property type="entry name" value="2,3-BISPHOSPHOGLYCERATE-INDEPENDENT PHOSPHOGLYCERATE MUTASE"/>
    <property type="match status" value="1"/>
</dbReference>
<dbReference type="AlphaFoldDB" id="A0A1E3GWH1"/>
<evidence type="ECO:0000256" key="3">
    <source>
        <dbReference type="ARBA" id="ARBA00008819"/>
    </source>
</evidence>
<proteinExistence type="inferred from homology"/>
<dbReference type="InterPro" id="IPR011258">
    <property type="entry name" value="BPG-indep_PGM_N"/>
</dbReference>
<dbReference type="Pfam" id="PF06415">
    <property type="entry name" value="iPGM_N"/>
    <property type="match status" value="1"/>
</dbReference>
<feature type="binding site" evidence="10 12">
    <location>
        <position position="193"/>
    </location>
    <ligand>
        <name>substrate</name>
    </ligand>
</feature>
<evidence type="ECO:0000256" key="8">
    <source>
        <dbReference type="ARBA" id="ARBA00023235"/>
    </source>
</evidence>
<dbReference type="PANTHER" id="PTHR31637">
    <property type="entry name" value="2,3-BISPHOSPHOGLYCERATE-INDEPENDENT PHOSPHOGLYCERATE MUTASE"/>
    <property type="match status" value="1"/>
</dbReference>
<gene>
    <name evidence="10 16" type="primary">gpmI</name>
    <name evidence="16" type="ORF">A9E74_00317</name>
</gene>
<evidence type="ECO:0000256" key="11">
    <source>
        <dbReference type="PIRSR" id="PIRSR001492-1"/>
    </source>
</evidence>
<feature type="binding site" evidence="10 13">
    <location>
        <position position="442"/>
    </location>
    <ligand>
        <name>Mn(2+)</name>
        <dbReference type="ChEBI" id="CHEBI:29035"/>
        <label>2</label>
    </ligand>
</feature>
<dbReference type="STRING" id="291169.A9E74_00317"/>
<dbReference type="GO" id="GO:0004619">
    <property type="term" value="F:phosphoglycerate mutase activity"/>
    <property type="evidence" value="ECO:0007669"/>
    <property type="project" value="UniProtKB-UniRule"/>
</dbReference>
<feature type="binding site" evidence="10 13">
    <location>
        <position position="64"/>
    </location>
    <ligand>
        <name>Mn(2+)</name>
        <dbReference type="ChEBI" id="CHEBI:29035"/>
        <label>2</label>
    </ligand>
</feature>
<evidence type="ECO:0000256" key="9">
    <source>
        <dbReference type="ARBA" id="ARBA00071648"/>
    </source>
</evidence>
<dbReference type="GO" id="GO:0006096">
    <property type="term" value="P:glycolytic process"/>
    <property type="evidence" value="ECO:0007669"/>
    <property type="project" value="UniProtKB-UniRule"/>
</dbReference>
<dbReference type="CDD" id="cd16010">
    <property type="entry name" value="iPGM"/>
    <property type="match status" value="1"/>
</dbReference>
<keyword evidence="5 10" id="KW-0479">Metal-binding</keyword>
<feature type="binding site" evidence="10 13">
    <location>
        <position position="404"/>
    </location>
    <ligand>
        <name>Mn(2+)</name>
        <dbReference type="ChEBI" id="CHEBI:29035"/>
        <label>1</label>
    </ligand>
</feature>
<dbReference type="SUPFAM" id="SSF53649">
    <property type="entry name" value="Alkaline phosphatase-like"/>
    <property type="match status" value="1"/>
</dbReference>
<dbReference type="PATRIC" id="fig|291169.3.peg.321"/>
<evidence type="ECO:0000256" key="6">
    <source>
        <dbReference type="ARBA" id="ARBA00023152"/>
    </source>
</evidence>
<evidence type="ECO:0000256" key="4">
    <source>
        <dbReference type="ARBA" id="ARBA00012026"/>
    </source>
</evidence>
<dbReference type="SUPFAM" id="SSF64158">
    <property type="entry name" value="2,3-Bisphosphoglycerate-independent phosphoglycerate mutase, substrate-binding domain"/>
    <property type="match status" value="1"/>
</dbReference>
<comment type="cofactor">
    <cofactor evidence="10">
        <name>Mn(2+)</name>
        <dbReference type="ChEBI" id="CHEBI:29035"/>
    </cofactor>
    <text evidence="10">Binds 2 manganese ions per subunit.</text>
</comment>
<dbReference type="EC" id="5.4.2.12" evidence="4 10"/>
<dbReference type="UniPathway" id="UPA00109">
    <property type="reaction ID" value="UER00186"/>
</dbReference>
<feature type="binding site" evidence="10 12">
    <location>
        <position position="333"/>
    </location>
    <ligand>
        <name>substrate</name>
    </ligand>
</feature>
<comment type="similarity">
    <text evidence="3 10">Belongs to the BPG-independent phosphoglycerate mutase family.</text>
</comment>
<keyword evidence="17" id="KW-1185">Reference proteome</keyword>
<organism evidence="16 17">
    <name type="scientific">Methylophaga muralis</name>
    <dbReference type="NCBI Taxonomy" id="291169"/>
    <lineage>
        <taxon>Bacteria</taxon>
        <taxon>Pseudomonadati</taxon>
        <taxon>Pseudomonadota</taxon>
        <taxon>Gammaproteobacteria</taxon>
        <taxon>Thiotrichales</taxon>
        <taxon>Piscirickettsiaceae</taxon>
        <taxon>Methylophaga</taxon>
    </lineage>
</organism>
<feature type="domain" description="BPG-independent PGAM N-terminal" evidence="15">
    <location>
        <begin position="84"/>
        <end position="297"/>
    </location>
</feature>
<evidence type="ECO:0000259" key="14">
    <source>
        <dbReference type="Pfam" id="PF01676"/>
    </source>
</evidence>
<dbReference type="GO" id="GO:0005829">
    <property type="term" value="C:cytosol"/>
    <property type="evidence" value="ECO:0007669"/>
    <property type="project" value="TreeGrafter"/>
</dbReference>
<evidence type="ECO:0000259" key="15">
    <source>
        <dbReference type="Pfam" id="PF06415"/>
    </source>
</evidence>
<feature type="active site" description="Phosphoserine intermediate" evidence="10 11">
    <location>
        <position position="64"/>
    </location>
</feature>
<dbReference type="Proteomes" id="UP000094379">
    <property type="component" value="Unassembled WGS sequence"/>
</dbReference>
<evidence type="ECO:0000256" key="10">
    <source>
        <dbReference type="HAMAP-Rule" id="MF_01038"/>
    </source>
</evidence>
<dbReference type="GO" id="GO:0006007">
    <property type="term" value="P:glucose catabolic process"/>
    <property type="evidence" value="ECO:0007669"/>
    <property type="project" value="InterPro"/>
</dbReference>